<keyword evidence="8" id="KW-1185">Reference proteome</keyword>
<evidence type="ECO:0000256" key="3">
    <source>
        <dbReference type="ARBA" id="ARBA00022692"/>
    </source>
</evidence>
<keyword evidence="4 6" id="KW-1133">Transmembrane helix</keyword>
<evidence type="ECO:0000256" key="2">
    <source>
        <dbReference type="ARBA" id="ARBA00009172"/>
    </source>
</evidence>
<protein>
    <submittedName>
        <fullName evidence="7">Uncharacterized protein</fullName>
    </submittedName>
</protein>
<evidence type="ECO:0000256" key="1">
    <source>
        <dbReference type="ARBA" id="ARBA00004141"/>
    </source>
</evidence>
<comment type="subcellular location">
    <subcellularLocation>
        <location evidence="1">Membrane</location>
        <topology evidence="1">Multi-pass membrane protein</topology>
    </subcellularLocation>
</comment>
<dbReference type="InterPro" id="IPR036259">
    <property type="entry name" value="MFS_trans_sf"/>
</dbReference>
<evidence type="ECO:0000256" key="5">
    <source>
        <dbReference type="ARBA" id="ARBA00023136"/>
    </source>
</evidence>
<dbReference type="PANTHER" id="PTHR19444:SF13">
    <property type="entry name" value="PROTEIN UNC-93 HOMOLOG A"/>
    <property type="match status" value="1"/>
</dbReference>
<dbReference type="SUPFAM" id="SSF103473">
    <property type="entry name" value="MFS general substrate transporter"/>
    <property type="match status" value="1"/>
</dbReference>
<feature type="transmembrane region" description="Helical" evidence="6">
    <location>
        <begin position="306"/>
        <end position="328"/>
    </location>
</feature>
<feature type="transmembrane region" description="Helical" evidence="6">
    <location>
        <begin position="275"/>
        <end position="294"/>
    </location>
</feature>
<keyword evidence="5 6" id="KW-0472">Membrane</keyword>
<dbReference type="PANTHER" id="PTHR19444">
    <property type="entry name" value="UNC-93 RELATED"/>
    <property type="match status" value="1"/>
</dbReference>
<accession>A0A8J5MAD4</accession>
<feature type="transmembrane region" description="Helical" evidence="6">
    <location>
        <begin position="369"/>
        <end position="398"/>
    </location>
</feature>
<dbReference type="AlphaFoldDB" id="A0A8J5MAD4"/>
<gene>
    <name evidence="7" type="ORF">ZIOFF_003671</name>
</gene>
<dbReference type="InterPro" id="IPR010291">
    <property type="entry name" value="Ion_channel_UNC-93"/>
</dbReference>
<organism evidence="7 8">
    <name type="scientific">Zingiber officinale</name>
    <name type="common">Ginger</name>
    <name type="synonym">Amomum zingiber</name>
    <dbReference type="NCBI Taxonomy" id="94328"/>
    <lineage>
        <taxon>Eukaryota</taxon>
        <taxon>Viridiplantae</taxon>
        <taxon>Streptophyta</taxon>
        <taxon>Embryophyta</taxon>
        <taxon>Tracheophyta</taxon>
        <taxon>Spermatophyta</taxon>
        <taxon>Magnoliopsida</taxon>
        <taxon>Liliopsida</taxon>
        <taxon>Zingiberales</taxon>
        <taxon>Zingiberaceae</taxon>
        <taxon>Zingiber</taxon>
    </lineage>
</organism>
<comment type="caution">
    <text evidence="7">The sequence shown here is derived from an EMBL/GenBank/DDBJ whole genome shotgun (WGS) entry which is preliminary data.</text>
</comment>
<dbReference type="EMBL" id="JACMSC010000001">
    <property type="protein sequence ID" value="KAG6538547.1"/>
    <property type="molecule type" value="Genomic_DNA"/>
</dbReference>
<comment type="similarity">
    <text evidence="2">Belongs to the unc-93 family.</text>
</comment>
<evidence type="ECO:0000313" key="8">
    <source>
        <dbReference type="Proteomes" id="UP000734854"/>
    </source>
</evidence>
<dbReference type="Pfam" id="PF05978">
    <property type="entry name" value="UNC-93"/>
    <property type="match status" value="1"/>
</dbReference>
<name>A0A8J5MAD4_ZINOF</name>
<feature type="transmembrane region" description="Helical" evidence="6">
    <location>
        <begin position="340"/>
        <end position="363"/>
    </location>
</feature>
<reference evidence="7 8" key="1">
    <citation type="submission" date="2020-08" db="EMBL/GenBank/DDBJ databases">
        <title>Plant Genome Project.</title>
        <authorList>
            <person name="Zhang R.-G."/>
        </authorList>
    </citation>
    <scope>NUCLEOTIDE SEQUENCE [LARGE SCALE GENOMIC DNA]</scope>
    <source>
        <tissue evidence="7">Rhizome</tissue>
    </source>
</reference>
<evidence type="ECO:0000256" key="6">
    <source>
        <dbReference type="SAM" id="Phobius"/>
    </source>
</evidence>
<evidence type="ECO:0000256" key="4">
    <source>
        <dbReference type="ARBA" id="ARBA00022989"/>
    </source>
</evidence>
<evidence type="ECO:0000313" key="7">
    <source>
        <dbReference type="EMBL" id="KAG6538547.1"/>
    </source>
</evidence>
<sequence length="403" mass="45470">MAKRWNVEYDVQAHKTMWLIFKFKSADDYEKVLHGGPYIALGCFLYLKHSLKEFFFQREELHCLMVSHWVFAISFVYEQLSLVEQKTLWEAFQNIAIDMECPCLVLGDFNTFLSIEDVVHITARVTAAQQRLIEVQEVGLSLGALPDNYIELHHSTTHLNAVEHSFCMQHAKLGHFKQVDLNSSYFHVLVKQTNKRNEVTVVKVSWPVQAKQDTLWIKWVHHTYLKHIDAFLEVLGIALMCFLSKRNDKESNSSAYSSFGSVLKYVISPLLDKQMLLIIPLIVYSGLQQAFVWAEFTNKVVTPALGISGVGGAMAIYGAADAICSLVAGKLTSGFYSITLLMYGGASLHIIVILWLLLGYSLTSGVVGYIYPLLMSIFWGVGNGVFNTQLSALLGILYKHEKV</sequence>
<dbReference type="InterPro" id="IPR051951">
    <property type="entry name" value="UNC-93_regulatory"/>
</dbReference>
<dbReference type="Proteomes" id="UP000734854">
    <property type="component" value="Unassembled WGS sequence"/>
</dbReference>
<proteinExistence type="inferred from homology"/>
<keyword evidence="3 6" id="KW-0812">Transmembrane</keyword>
<dbReference type="GO" id="GO:0016020">
    <property type="term" value="C:membrane"/>
    <property type="evidence" value="ECO:0007669"/>
    <property type="project" value="UniProtKB-SubCell"/>
</dbReference>